<dbReference type="SUPFAM" id="SSF55729">
    <property type="entry name" value="Acyl-CoA N-acyltransferases (Nat)"/>
    <property type="match status" value="1"/>
</dbReference>
<keyword evidence="3" id="KW-1185">Reference proteome</keyword>
<evidence type="ECO:0000313" key="2">
    <source>
        <dbReference type="EMBL" id="MCS3903625.1"/>
    </source>
</evidence>
<proteinExistence type="predicted"/>
<dbReference type="GO" id="GO:0016747">
    <property type="term" value="F:acyltransferase activity, transferring groups other than amino-acyl groups"/>
    <property type="evidence" value="ECO:0007669"/>
    <property type="project" value="InterPro"/>
</dbReference>
<dbReference type="AlphaFoldDB" id="A0AAE3L1I7"/>
<comment type="caution">
    <text evidence="2">The sequence shown here is derived from an EMBL/GenBank/DDBJ whole genome shotgun (WGS) entry which is preliminary data.</text>
</comment>
<dbReference type="PROSITE" id="PS51186">
    <property type="entry name" value="GNAT"/>
    <property type="match status" value="1"/>
</dbReference>
<sequence>MEYGLRQATEDDYEFCYDLTKQNMYDLFCRHWGGWVDSEFRKGFVIENIQILLVHGQRIGYFCCKVSEDSIYIDNLQIASRYQGRGIGGKILSDFLDRHRDTVIKLTTFVDNPAAKLYERLDFQVVEKNGPTIKMEKNLTRLCRAPTSNAGEH</sequence>
<gene>
    <name evidence="2" type="ORF">J2T55_001654</name>
</gene>
<organism evidence="2 3">
    <name type="scientific">Methylohalomonas lacus</name>
    <dbReference type="NCBI Taxonomy" id="398773"/>
    <lineage>
        <taxon>Bacteria</taxon>
        <taxon>Pseudomonadati</taxon>
        <taxon>Pseudomonadota</taxon>
        <taxon>Gammaproteobacteria</taxon>
        <taxon>Methylohalomonadales</taxon>
        <taxon>Methylohalomonadaceae</taxon>
        <taxon>Methylohalomonas</taxon>
    </lineage>
</organism>
<keyword evidence="2" id="KW-0689">Ribosomal protein</keyword>
<dbReference type="Gene3D" id="3.40.630.30">
    <property type="match status" value="1"/>
</dbReference>
<dbReference type="InterPro" id="IPR000182">
    <property type="entry name" value="GNAT_dom"/>
</dbReference>
<keyword evidence="2" id="KW-0687">Ribonucleoprotein</keyword>
<evidence type="ECO:0000259" key="1">
    <source>
        <dbReference type="PROSITE" id="PS51186"/>
    </source>
</evidence>
<dbReference type="EMBL" id="JANUCT010000010">
    <property type="protein sequence ID" value="MCS3903625.1"/>
    <property type="molecule type" value="Genomic_DNA"/>
</dbReference>
<dbReference type="Pfam" id="PF13508">
    <property type="entry name" value="Acetyltransf_7"/>
    <property type="match status" value="1"/>
</dbReference>
<dbReference type="InterPro" id="IPR016181">
    <property type="entry name" value="Acyl_CoA_acyltransferase"/>
</dbReference>
<protein>
    <submittedName>
        <fullName evidence="2">Ribosomal protein S18 acetylase RimI-like enzyme</fullName>
    </submittedName>
</protein>
<reference evidence="2" key="1">
    <citation type="submission" date="2022-08" db="EMBL/GenBank/DDBJ databases">
        <title>Genomic Encyclopedia of Type Strains, Phase III (KMG-III): the genomes of soil and plant-associated and newly described type strains.</title>
        <authorList>
            <person name="Whitman W."/>
        </authorList>
    </citation>
    <scope>NUCLEOTIDE SEQUENCE</scope>
    <source>
        <strain evidence="2">HMT 1</strain>
    </source>
</reference>
<evidence type="ECO:0000313" key="3">
    <source>
        <dbReference type="Proteomes" id="UP001204445"/>
    </source>
</evidence>
<dbReference type="RefSeq" id="WP_259055535.1">
    <property type="nucleotide sequence ID" value="NZ_JANUCT010000010.1"/>
</dbReference>
<dbReference type="Proteomes" id="UP001204445">
    <property type="component" value="Unassembled WGS sequence"/>
</dbReference>
<dbReference type="GO" id="GO:0005840">
    <property type="term" value="C:ribosome"/>
    <property type="evidence" value="ECO:0007669"/>
    <property type="project" value="UniProtKB-KW"/>
</dbReference>
<accession>A0AAE3L1I7</accession>
<name>A0AAE3L1I7_9GAMM</name>
<feature type="domain" description="N-acetyltransferase" evidence="1">
    <location>
        <begin position="3"/>
        <end position="140"/>
    </location>
</feature>
<dbReference type="CDD" id="cd04301">
    <property type="entry name" value="NAT_SF"/>
    <property type="match status" value="1"/>
</dbReference>